<evidence type="ECO:0000256" key="3">
    <source>
        <dbReference type="ARBA" id="ARBA00022448"/>
    </source>
</evidence>
<keyword evidence="4 10" id="KW-0812">Transmembrane</keyword>
<name>A0A7R9A536_9CRUS</name>
<dbReference type="SUPFAM" id="SSF161111">
    <property type="entry name" value="Cation efflux protein transmembrane domain-like"/>
    <property type="match status" value="1"/>
</dbReference>
<feature type="compositionally biased region" description="Basic and acidic residues" evidence="9">
    <location>
        <begin position="1"/>
        <end position="17"/>
    </location>
</feature>
<dbReference type="GO" id="GO:0005385">
    <property type="term" value="F:zinc ion transmembrane transporter activity"/>
    <property type="evidence" value="ECO:0007669"/>
    <property type="project" value="TreeGrafter"/>
</dbReference>
<feature type="transmembrane region" description="Helical" evidence="10">
    <location>
        <begin position="41"/>
        <end position="61"/>
    </location>
</feature>
<feature type="transmembrane region" description="Helical" evidence="10">
    <location>
        <begin position="267"/>
        <end position="290"/>
    </location>
</feature>
<evidence type="ECO:0000313" key="14">
    <source>
        <dbReference type="Proteomes" id="UP000677054"/>
    </source>
</evidence>
<dbReference type="Pfam" id="PF01545">
    <property type="entry name" value="Cation_efflux"/>
    <property type="match status" value="1"/>
</dbReference>
<comment type="similarity">
    <text evidence="2">Belongs to the cation diffusion facilitator (CDF) transporter (TC 2.A.4) family. SLC30A subfamily.</text>
</comment>
<dbReference type="Pfam" id="PF16916">
    <property type="entry name" value="ZT_dimer"/>
    <property type="match status" value="1"/>
</dbReference>
<dbReference type="InterPro" id="IPR002524">
    <property type="entry name" value="Cation_efflux"/>
</dbReference>
<gene>
    <name evidence="13" type="ORF">DSTB1V02_LOCUS3554</name>
</gene>
<dbReference type="InterPro" id="IPR050681">
    <property type="entry name" value="CDF/SLC30A"/>
</dbReference>
<dbReference type="Proteomes" id="UP000677054">
    <property type="component" value="Unassembled WGS sequence"/>
</dbReference>
<evidence type="ECO:0008006" key="15">
    <source>
        <dbReference type="Google" id="ProtNLM"/>
    </source>
</evidence>
<feature type="compositionally biased region" description="Basic and acidic residues" evidence="9">
    <location>
        <begin position="178"/>
        <end position="211"/>
    </location>
</feature>
<evidence type="ECO:0000256" key="1">
    <source>
        <dbReference type="ARBA" id="ARBA00004141"/>
    </source>
</evidence>
<dbReference type="EMBL" id="CAJPEV010000468">
    <property type="protein sequence ID" value="CAG0885600.1"/>
    <property type="molecule type" value="Genomic_DNA"/>
</dbReference>
<feature type="transmembrane region" description="Helical" evidence="10">
    <location>
        <begin position="142"/>
        <end position="164"/>
    </location>
</feature>
<feature type="domain" description="Cation efflux protein transmembrane" evidence="11">
    <location>
        <begin position="41"/>
        <end position="316"/>
    </location>
</feature>
<proteinExistence type="inferred from homology"/>
<dbReference type="InterPro" id="IPR027469">
    <property type="entry name" value="Cation_efflux_TMD_sf"/>
</dbReference>
<sequence>MRDVEPEAEHGRRRDGSDEGFIGHCHRQRPFRPRREARKRLLLASLLCVAFAVGEVVGGYLSNSLAVVADAGHLLADFASFAVSLFAIWLAKRPRSKTFNFGWHRAEVMGAFASVLAIWIVTGVLVYAAAMRLAYADYDVDANVMLVTSGIAIAVNFVLGVILHEHGARRVRGRRRRTGEIREEDPEKGKPLLPHPRDRGKGASKEPDPGGKKHRGSRHDSRGYETPDRTVPSPKPSSRGILFRGVAKSNTPHHDHRPTRNLNLSAAFIHVLGDFLQSLGVFIAALLIYFRPDLRFLDPICTFLFSVLVLLTTRKTTTTILCILMECAPPSPGHDELVSALSSVPGVSSVHDLHSWCLSVDRCVLVAHVVVAPGTCHRKTLRRVLLGLRSRYDFYVTCIQVEDYRDSMKECIQCTRKLK</sequence>
<evidence type="ECO:0000256" key="8">
    <source>
        <dbReference type="ARBA" id="ARBA00023136"/>
    </source>
</evidence>
<evidence type="ECO:0000256" key="4">
    <source>
        <dbReference type="ARBA" id="ARBA00022692"/>
    </source>
</evidence>
<keyword evidence="14" id="KW-1185">Reference proteome</keyword>
<organism evidence="13">
    <name type="scientific">Darwinula stevensoni</name>
    <dbReference type="NCBI Taxonomy" id="69355"/>
    <lineage>
        <taxon>Eukaryota</taxon>
        <taxon>Metazoa</taxon>
        <taxon>Ecdysozoa</taxon>
        <taxon>Arthropoda</taxon>
        <taxon>Crustacea</taxon>
        <taxon>Oligostraca</taxon>
        <taxon>Ostracoda</taxon>
        <taxon>Podocopa</taxon>
        <taxon>Podocopida</taxon>
        <taxon>Darwinulocopina</taxon>
        <taxon>Darwinuloidea</taxon>
        <taxon>Darwinulidae</taxon>
        <taxon>Darwinula</taxon>
    </lineage>
</organism>
<dbReference type="PANTHER" id="PTHR11562">
    <property type="entry name" value="CATION EFFLUX PROTEIN/ ZINC TRANSPORTER"/>
    <property type="match status" value="1"/>
</dbReference>
<comment type="subcellular location">
    <subcellularLocation>
        <location evidence="1">Membrane</location>
        <topology evidence="1">Multi-pass membrane protein</topology>
    </subcellularLocation>
</comment>
<feature type="transmembrane region" description="Helical" evidence="10">
    <location>
        <begin position="73"/>
        <end position="91"/>
    </location>
</feature>
<feature type="compositionally biased region" description="Basic and acidic residues" evidence="9">
    <location>
        <begin position="218"/>
        <end position="228"/>
    </location>
</feature>
<feature type="transmembrane region" description="Helical" evidence="10">
    <location>
        <begin position="296"/>
        <end position="313"/>
    </location>
</feature>
<evidence type="ECO:0000313" key="13">
    <source>
        <dbReference type="EMBL" id="CAD7243638.1"/>
    </source>
</evidence>
<feature type="region of interest" description="Disordered" evidence="9">
    <location>
        <begin position="1"/>
        <end position="21"/>
    </location>
</feature>
<evidence type="ECO:0000256" key="2">
    <source>
        <dbReference type="ARBA" id="ARBA00008873"/>
    </source>
</evidence>
<protein>
    <recommendedName>
        <fullName evidence="15">Zinc transporter 2-like</fullName>
    </recommendedName>
</protein>
<evidence type="ECO:0000256" key="6">
    <source>
        <dbReference type="ARBA" id="ARBA00022989"/>
    </source>
</evidence>
<feature type="domain" description="Cation efflux protein cytoplasmic" evidence="12">
    <location>
        <begin position="333"/>
        <end position="404"/>
    </location>
</feature>
<dbReference type="EMBL" id="LR899985">
    <property type="protein sequence ID" value="CAD7243638.1"/>
    <property type="molecule type" value="Genomic_DNA"/>
</dbReference>
<accession>A0A7R9A536</accession>
<evidence type="ECO:0000256" key="10">
    <source>
        <dbReference type="SAM" id="Phobius"/>
    </source>
</evidence>
<keyword evidence="8 10" id="KW-0472">Membrane</keyword>
<keyword evidence="5" id="KW-0862">Zinc</keyword>
<reference evidence="13" key="1">
    <citation type="submission" date="2020-11" db="EMBL/GenBank/DDBJ databases">
        <authorList>
            <person name="Tran Van P."/>
        </authorList>
    </citation>
    <scope>NUCLEOTIDE SEQUENCE</scope>
</reference>
<keyword evidence="5" id="KW-0864">Zinc transport</keyword>
<dbReference type="PANTHER" id="PTHR11562:SF17">
    <property type="entry name" value="RE54080P-RELATED"/>
    <property type="match status" value="1"/>
</dbReference>
<keyword evidence="7" id="KW-0406">Ion transport</keyword>
<keyword evidence="6 10" id="KW-1133">Transmembrane helix</keyword>
<dbReference type="OrthoDB" id="9944568at2759"/>
<dbReference type="InterPro" id="IPR027470">
    <property type="entry name" value="Cation_efflux_CTD"/>
</dbReference>
<dbReference type="Gene3D" id="1.20.1510.10">
    <property type="entry name" value="Cation efflux protein transmembrane domain"/>
    <property type="match status" value="1"/>
</dbReference>
<dbReference type="GO" id="GO:0010043">
    <property type="term" value="P:response to zinc ion"/>
    <property type="evidence" value="ECO:0007669"/>
    <property type="project" value="TreeGrafter"/>
</dbReference>
<evidence type="ECO:0000256" key="5">
    <source>
        <dbReference type="ARBA" id="ARBA00022906"/>
    </source>
</evidence>
<evidence type="ECO:0000259" key="11">
    <source>
        <dbReference type="Pfam" id="PF01545"/>
    </source>
</evidence>
<feature type="region of interest" description="Disordered" evidence="9">
    <location>
        <begin position="172"/>
        <end position="241"/>
    </location>
</feature>
<evidence type="ECO:0000256" key="9">
    <source>
        <dbReference type="SAM" id="MobiDB-lite"/>
    </source>
</evidence>
<feature type="transmembrane region" description="Helical" evidence="10">
    <location>
        <begin position="111"/>
        <end position="130"/>
    </location>
</feature>
<dbReference type="NCBIfam" id="TIGR01297">
    <property type="entry name" value="CDF"/>
    <property type="match status" value="1"/>
</dbReference>
<evidence type="ECO:0000259" key="12">
    <source>
        <dbReference type="Pfam" id="PF16916"/>
    </source>
</evidence>
<keyword evidence="3" id="KW-0813">Transport</keyword>
<evidence type="ECO:0000256" key="7">
    <source>
        <dbReference type="ARBA" id="ARBA00023065"/>
    </source>
</evidence>
<dbReference type="InterPro" id="IPR058533">
    <property type="entry name" value="Cation_efflux_TM"/>
</dbReference>
<dbReference type="AlphaFoldDB" id="A0A7R9A536"/>
<dbReference type="GO" id="GO:0005886">
    <property type="term" value="C:plasma membrane"/>
    <property type="evidence" value="ECO:0007669"/>
    <property type="project" value="TreeGrafter"/>
</dbReference>